<accession>A0A423XE39</accession>
<feature type="compositionally biased region" description="Polar residues" evidence="5">
    <location>
        <begin position="377"/>
        <end position="387"/>
    </location>
</feature>
<gene>
    <name evidence="7" type="ORF">VPNG_03899</name>
</gene>
<dbReference type="InterPro" id="IPR003000">
    <property type="entry name" value="Sirtuin"/>
</dbReference>
<evidence type="ECO:0000259" key="6">
    <source>
        <dbReference type="PROSITE" id="PS50305"/>
    </source>
</evidence>
<organism evidence="7 8">
    <name type="scientific">Cytospora leucostoma</name>
    <dbReference type="NCBI Taxonomy" id="1230097"/>
    <lineage>
        <taxon>Eukaryota</taxon>
        <taxon>Fungi</taxon>
        <taxon>Dikarya</taxon>
        <taxon>Ascomycota</taxon>
        <taxon>Pezizomycotina</taxon>
        <taxon>Sordariomycetes</taxon>
        <taxon>Sordariomycetidae</taxon>
        <taxon>Diaporthales</taxon>
        <taxon>Cytosporaceae</taxon>
        <taxon>Cytospora</taxon>
    </lineage>
</organism>
<proteinExistence type="inferred from homology"/>
<dbReference type="InterPro" id="IPR029035">
    <property type="entry name" value="DHS-like_NAD/FAD-binding_dom"/>
</dbReference>
<evidence type="ECO:0000256" key="3">
    <source>
        <dbReference type="ARBA" id="ARBA00023027"/>
    </source>
</evidence>
<keyword evidence="2" id="KW-0808">Transferase</keyword>
<keyword evidence="3" id="KW-0520">NAD</keyword>
<sequence length="400" mass="43418">MKKSILRIPYTSEFAAPTVFPVTANSLNGAVAALQEFITSPVPSKRGLSDSTVILSGAGLSVASGLADYRGQNGTYRVNKAYRPIYYHEFLSAHETRKRYWARSFLGWSTLEKAKPNTGHYAVRDLGRYGNVQSVITQNVDSFHPKAHPNIPTLELHGYLRSMVCTSCRNEFSRDAFQDDLARLNPAWAEFLADAIASGALDTGSPTDGKAQGMHTKMRANPDGDMDLPDAPYTTFRYPACQRCLADPPLAPDGTRQKVQVDREGAWIPSSTAGILKPAVIMFGENIPSTVKTLAEQAVDGAGRMLVLATSLATYSAWRLVKQAKDRGMLIGIVNMGGVRGEETFTVDWNPGQSGAEGVRLDMSTEELLPELVQALRQSSPESSLSNEPAGLESQGAGRF</sequence>
<feature type="binding site" evidence="4">
    <location>
        <position position="165"/>
    </location>
    <ligand>
        <name>Zn(2+)</name>
        <dbReference type="ChEBI" id="CHEBI:29105"/>
    </ligand>
</feature>
<dbReference type="PANTHER" id="PTHR47651:SF17">
    <property type="entry name" value="DEACETYLASE SIRTUIN-TYPE DOMAIN-CONTAINING PROTEIN"/>
    <property type="match status" value="1"/>
</dbReference>
<feature type="binding site" evidence="4">
    <location>
        <position position="244"/>
    </location>
    <ligand>
        <name>Zn(2+)</name>
        <dbReference type="ChEBI" id="CHEBI:29105"/>
    </ligand>
</feature>
<feature type="region of interest" description="Disordered" evidence="5">
    <location>
        <begin position="203"/>
        <end position="226"/>
    </location>
</feature>
<dbReference type="Pfam" id="PF02146">
    <property type="entry name" value="SIR2"/>
    <property type="match status" value="1"/>
</dbReference>
<protein>
    <recommendedName>
        <fullName evidence="6">Deacetylase sirtuin-type domain-containing protein</fullName>
    </recommendedName>
</protein>
<dbReference type="AlphaFoldDB" id="A0A423XE39"/>
<evidence type="ECO:0000256" key="5">
    <source>
        <dbReference type="SAM" id="MobiDB-lite"/>
    </source>
</evidence>
<dbReference type="GO" id="GO:0070403">
    <property type="term" value="F:NAD+ binding"/>
    <property type="evidence" value="ECO:0007669"/>
    <property type="project" value="InterPro"/>
</dbReference>
<dbReference type="GO" id="GO:0016740">
    <property type="term" value="F:transferase activity"/>
    <property type="evidence" value="ECO:0007669"/>
    <property type="project" value="UniProtKB-KW"/>
</dbReference>
<keyword evidence="8" id="KW-1185">Reference proteome</keyword>
<reference evidence="7 8" key="1">
    <citation type="submission" date="2015-09" db="EMBL/GenBank/DDBJ databases">
        <title>Host preference determinants of Valsa canker pathogens revealed by comparative genomics.</title>
        <authorList>
            <person name="Yin Z."/>
            <person name="Huang L."/>
        </authorList>
    </citation>
    <scope>NUCLEOTIDE SEQUENCE [LARGE SCALE GENOMIC DNA]</scope>
    <source>
        <strain evidence="7 8">SXYLt</strain>
    </source>
</reference>
<name>A0A423XE39_9PEZI</name>
<keyword evidence="4" id="KW-0479">Metal-binding</keyword>
<dbReference type="OrthoDB" id="424302at2759"/>
<dbReference type="SUPFAM" id="SSF52467">
    <property type="entry name" value="DHS-like NAD/FAD-binding domain"/>
    <property type="match status" value="1"/>
</dbReference>
<dbReference type="GO" id="GO:0046872">
    <property type="term" value="F:metal ion binding"/>
    <property type="evidence" value="ECO:0007669"/>
    <property type="project" value="UniProtKB-KW"/>
</dbReference>
<keyword evidence="4" id="KW-0862">Zinc</keyword>
<comment type="caution">
    <text evidence="7">The sequence shown here is derived from an EMBL/GenBank/DDBJ whole genome shotgun (WGS) entry which is preliminary data.</text>
</comment>
<dbReference type="STRING" id="1230097.A0A423XE39"/>
<comment type="similarity">
    <text evidence="1">Belongs to the sirtuin family. Class I subfamily.</text>
</comment>
<dbReference type="InParanoid" id="A0A423XE39"/>
<dbReference type="InterPro" id="IPR026590">
    <property type="entry name" value="Ssirtuin_cat_dom"/>
</dbReference>
<evidence type="ECO:0000256" key="4">
    <source>
        <dbReference type="PROSITE-ProRule" id="PRU00236"/>
    </source>
</evidence>
<feature type="region of interest" description="Disordered" evidence="5">
    <location>
        <begin position="377"/>
        <end position="400"/>
    </location>
</feature>
<feature type="binding site" evidence="4">
    <location>
        <position position="168"/>
    </location>
    <ligand>
        <name>Zn(2+)</name>
        <dbReference type="ChEBI" id="CHEBI:29105"/>
    </ligand>
</feature>
<dbReference type="PANTHER" id="PTHR47651">
    <property type="entry name" value="NAD-DEPENDENT HISTONE DEACETYLASE HST4"/>
    <property type="match status" value="1"/>
</dbReference>
<dbReference type="EMBL" id="LKEB01000014">
    <property type="protein sequence ID" value="ROW14381.1"/>
    <property type="molecule type" value="Genomic_DNA"/>
</dbReference>
<dbReference type="Gene3D" id="3.40.50.1220">
    <property type="entry name" value="TPP-binding domain"/>
    <property type="match status" value="2"/>
</dbReference>
<evidence type="ECO:0000313" key="8">
    <source>
        <dbReference type="Proteomes" id="UP000285146"/>
    </source>
</evidence>
<feature type="domain" description="Deacetylase sirtuin-type" evidence="6">
    <location>
        <begin position="24"/>
        <end position="379"/>
    </location>
</feature>
<evidence type="ECO:0000313" key="7">
    <source>
        <dbReference type="EMBL" id="ROW14381.1"/>
    </source>
</evidence>
<evidence type="ECO:0000256" key="2">
    <source>
        <dbReference type="ARBA" id="ARBA00022679"/>
    </source>
</evidence>
<feature type="active site" description="Proton acceptor" evidence="4">
    <location>
        <position position="157"/>
    </location>
</feature>
<evidence type="ECO:0000256" key="1">
    <source>
        <dbReference type="ARBA" id="ARBA00006924"/>
    </source>
</evidence>
<feature type="binding site" evidence="4">
    <location>
        <position position="241"/>
    </location>
    <ligand>
        <name>Zn(2+)</name>
        <dbReference type="ChEBI" id="CHEBI:29105"/>
    </ligand>
</feature>
<dbReference type="PROSITE" id="PS50305">
    <property type="entry name" value="SIRTUIN"/>
    <property type="match status" value="1"/>
</dbReference>
<dbReference type="Proteomes" id="UP000285146">
    <property type="component" value="Unassembled WGS sequence"/>
</dbReference>